<evidence type="ECO:0000313" key="3">
    <source>
        <dbReference type="EMBL" id="CAH8355543.1"/>
    </source>
</evidence>
<dbReference type="GO" id="GO:0046872">
    <property type="term" value="F:metal ion binding"/>
    <property type="evidence" value="ECO:0007669"/>
    <property type="project" value="UniProtKB-KW"/>
</dbReference>
<sequence length="252" mass="28500">MPGSTKETAGEVLVRLREADRADANEHQLAEVCVLLVETELKGWQKILNKLFLGTEGLGFSIDAPQWWKYGEVINPMMFTKKLMYLHGDVDPVGFIKMLFKARFYAMPYRIDYGYKGNPEGTQEPNNNNFMSFNFEIDILEVSWYKKIIGVLKTIQGVSFTIDAPSQMVYMHGNIDKGLLMKMLTKTGIQILGMDYNLKPPPKKAEAASDGTEKQPTKDKESTPPSELVVSTSTKQQAKNKKPRGFRIFCCP</sequence>
<feature type="region of interest" description="Disordered" evidence="2">
    <location>
        <begin position="202"/>
        <end position="245"/>
    </location>
</feature>
<feature type="compositionally biased region" description="Basic and acidic residues" evidence="2">
    <location>
        <begin position="203"/>
        <end position="222"/>
    </location>
</feature>
<dbReference type="PANTHER" id="PTHR45868:SF37">
    <property type="entry name" value="BNAC05G26330D PROTEIN"/>
    <property type="match status" value="1"/>
</dbReference>
<protein>
    <submittedName>
        <fullName evidence="3">Uncharacterized protein</fullName>
    </submittedName>
</protein>
<dbReference type="PANTHER" id="PTHR45868">
    <property type="entry name" value="HEAVY METAL-ASSOCIATED ISOPRENYLATED PLANT PROTEIN 33-RELATED"/>
    <property type="match status" value="1"/>
</dbReference>
<feature type="compositionally biased region" description="Polar residues" evidence="2">
    <location>
        <begin position="223"/>
        <end position="237"/>
    </location>
</feature>
<dbReference type="AlphaFoldDB" id="A0ABC8KAB7"/>
<dbReference type="Proteomes" id="UP001642260">
    <property type="component" value="Unassembled WGS sequence"/>
</dbReference>
<keyword evidence="1" id="KW-0479">Metal-binding</keyword>
<proteinExistence type="predicted"/>
<dbReference type="EMBL" id="CAKOAT010208488">
    <property type="protein sequence ID" value="CAH8355543.1"/>
    <property type="molecule type" value="Genomic_DNA"/>
</dbReference>
<organism evidence="3 4">
    <name type="scientific">Eruca vesicaria subsp. sativa</name>
    <name type="common">Garden rocket</name>
    <name type="synonym">Eruca sativa</name>
    <dbReference type="NCBI Taxonomy" id="29727"/>
    <lineage>
        <taxon>Eukaryota</taxon>
        <taxon>Viridiplantae</taxon>
        <taxon>Streptophyta</taxon>
        <taxon>Embryophyta</taxon>
        <taxon>Tracheophyta</taxon>
        <taxon>Spermatophyta</taxon>
        <taxon>Magnoliopsida</taxon>
        <taxon>eudicotyledons</taxon>
        <taxon>Gunneridae</taxon>
        <taxon>Pentapetalae</taxon>
        <taxon>rosids</taxon>
        <taxon>malvids</taxon>
        <taxon>Brassicales</taxon>
        <taxon>Brassicaceae</taxon>
        <taxon>Brassiceae</taxon>
        <taxon>Eruca</taxon>
    </lineage>
</organism>
<name>A0ABC8KAB7_ERUVS</name>
<keyword evidence="4" id="KW-1185">Reference proteome</keyword>
<gene>
    <name evidence="3" type="ORF">ERUC_LOCUS21298</name>
</gene>
<evidence type="ECO:0000313" key="4">
    <source>
        <dbReference type="Proteomes" id="UP001642260"/>
    </source>
</evidence>
<comment type="caution">
    <text evidence="3">The sequence shown here is derived from an EMBL/GenBank/DDBJ whole genome shotgun (WGS) entry which is preliminary data.</text>
</comment>
<reference evidence="3 4" key="1">
    <citation type="submission" date="2022-03" db="EMBL/GenBank/DDBJ databases">
        <authorList>
            <person name="Macdonald S."/>
            <person name="Ahmed S."/>
            <person name="Newling K."/>
        </authorList>
    </citation>
    <scope>NUCLEOTIDE SEQUENCE [LARGE SCALE GENOMIC DNA]</scope>
</reference>
<evidence type="ECO:0000256" key="2">
    <source>
        <dbReference type="SAM" id="MobiDB-lite"/>
    </source>
</evidence>
<accession>A0ABC8KAB7</accession>
<evidence type="ECO:0000256" key="1">
    <source>
        <dbReference type="ARBA" id="ARBA00022723"/>
    </source>
</evidence>